<organism evidence="1 2">
    <name type="scientific">Microbacterium amylolyticum</name>
    <dbReference type="NCBI Taxonomy" id="936337"/>
    <lineage>
        <taxon>Bacteria</taxon>
        <taxon>Bacillati</taxon>
        <taxon>Actinomycetota</taxon>
        <taxon>Actinomycetes</taxon>
        <taxon>Micrococcales</taxon>
        <taxon>Microbacteriaceae</taxon>
        <taxon>Microbacterium</taxon>
    </lineage>
</organism>
<comment type="caution">
    <text evidence="1">The sequence shown here is derived from an EMBL/GenBank/DDBJ whole genome shotgun (WGS) entry which is preliminary data.</text>
</comment>
<reference evidence="1 2" key="1">
    <citation type="submission" date="2021-03" db="EMBL/GenBank/DDBJ databases">
        <title>Sequencing the genomes of 1000 actinobacteria strains.</title>
        <authorList>
            <person name="Klenk H.-P."/>
        </authorList>
    </citation>
    <scope>NUCLEOTIDE SEQUENCE [LARGE SCALE GENOMIC DNA]</scope>
    <source>
        <strain evidence="1 2">DSM 24221</strain>
    </source>
</reference>
<protein>
    <submittedName>
        <fullName evidence="1">Uncharacterized protein</fullName>
    </submittedName>
</protein>
<accession>A0ABS4ZIM7</accession>
<evidence type="ECO:0000313" key="1">
    <source>
        <dbReference type="EMBL" id="MBP2436845.1"/>
    </source>
</evidence>
<evidence type="ECO:0000313" key="2">
    <source>
        <dbReference type="Proteomes" id="UP001519362"/>
    </source>
</evidence>
<dbReference type="EMBL" id="JAGIOL010000001">
    <property type="protein sequence ID" value="MBP2436845.1"/>
    <property type="molecule type" value="Genomic_DNA"/>
</dbReference>
<proteinExistence type="predicted"/>
<gene>
    <name evidence="1" type="ORF">JOF34_001431</name>
</gene>
<name>A0ABS4ZIM7_9MICO</name>
<sequence length="163" mass="17650">MILTWDNSTYREYVFSVFAVKNTGPFPRLHIDTANIPLPGTPVGMMTETIRTTGLYKDMSEMLELSWRLLATQDSAKVILDPAINLALGGGDLRDPATLCAELALYGPVASDPTMSRTIFTLATEPRRALTAINAARQTARQAACGCSPVNTGRTNAPPRIIP</sequence>
<dbReference type="RefSeq" id="WP_165135388.1">
    <property type="nucleotide sequence ID" value="NZ_CP049253.1"/>
</dbReference>
<dbReference type="Proteomes" id="UP001519362">
    <property type="component" value="Unassembled WGS sequence"/>
</dbReference>
<keyword evidence="2" id="KW-1185">Reference proteome</keyword>